<dbReference type="AlphaFoldDB" id="A0A382SRT5"/>
<name>A0A382SRT5_9ZZZZ</name>
<protein>
    <recommendedName>
        <fullName evidence="2">Lipoprotein</fullName>
    </recommendedName>
</protein>
<gene>
    <name evidence="1" type="ORF">METZ01_LOCUS365493</name>
</gene>
<reference evidence="1" key="1">
    <citation type="submission" date="2018-05" db="EMBL/GenBank/DDBJ databases">
        <authorList>
            <person name="Lanie J.A."/>
            <person name="Ng W.-L."/>
            <person name="Kazmierczak K.M."/>
            <person name="Andrzejewski T.M."/>
            <person name="Davidsen T.M."/>
            <person name="Wayne K.J."/>
            <person name="Tettelin H."/>
            <person name="Glass J.I."/>
            <person name="Rusch D."/>
            <person name="Podicherti R."/>
            <person name="Tsui H.-C.T."/>
            <person name="Winkler M.E."/>
        </authorList>
    </citation>
    <scope>NUCLEOTIDE SEQUENCE</scope>
</reference>
<sequence>MGKLGMALMVGVVLFAGCQQTKQPVPTKYNGNYNTLQIRGVWMMCSLSFKQRNPFLVQSIVWKACDCYTDVIRQELTPEEVEGSEEIVDVNLQKMLIERCNPKLVPPINPA</sequence>
<evidence type="ECO:0000313" key="1">
    <source>
        <dbReference type="EMBL" id="SVD12639.1"/>
    </source>
</evidence>
<evidence type="ECO:0008006" key="2">
    <source>
        <dbReference type="Google" id="ProtNLM"/>
    </source>
</evidence>
<dbReference type="EMBL" id="UINC01131123">
    <property type="protein sequence ID" value="SVD12639.1"/>
    <property type="molecule type" value="Genomic_DNA"/>
</dbReference>
<accession>A0A382SRT5</accession>
<organism evidence="1">
    <name type="scientific">marine metagenome</name>
    <dbReference type="NCBI Taxonomy" id="408172"/>
    <lineage>
        <taxon>unclassified sequences</taxon>
        <taxon>metagenomes</taxon>
        <taxon>ecological metagenomes</taxon>
    </lineage>
</organism>
<dbReference type="PROSITE" id="PS51257">
    <property type="entry name" value="PROKAR_LIPOPROTEIN"/>
    <property type="match status" value="1"/>
</dbReference>
<proteinExistence type="predicted"/>